<name>A0A084VX96_ANOSI</name>
<feature type="compositionally biased region" description="Polar residues" evidence="8">
    <location>
        <begin position="222"/>
        <end position="238"/>
    </location>
</feature>
<dbReference type="EMBL" id="ATLV01017875">
    <property type="status" value="NOT_ANNOTATED_CDS"/>
    <property type="molecule type" value="Genomic_DNA"/>
</dbReference>
<dbReference type="EMBL" id="KE525196">
    <property type="protein sequence ID" value="KFB42590.1"/>
    <property type="molecule type" value="Genomic_DNA"/>
</dbReference>
<dbReference type="STRING" id="74873.A0A084VX96"/>
<dbReference type="InterPro" id="IPR002999">
    <property type="entry name" value="Tudor"/>
</dbReference>
<dbReference type="SUPFAM" id="SSF63748">
    <property type="entry name" value="Tudor/PWWP/MBT"/>
    <property type="match status" value="1"/>
</dbReference>
<dbReference type="InterPro" id="IPR007052">
    <property type="entry name" value="CS_dom"/>
</dbReference>
<dbReference type="SUPFAM" id="SSF49764">
    <property type="entry name" value="HSP20-like chaperones"/>
    <property type="match status" value="1"/>
</dbReference>
<reference evidence="12" key="2">
    <citation type="submission" date="2020-05" db="UniProtKB">
        <authorList>
            <consortium name="EnsemblMetazoa"/>
        </authorList>
    </citation>
    <scope>IDENTIFICATION</scope>
</reference>
<comment type="catalytic activity">
    <reaction evidence="7">
        <text>ATP + H2O = ADP + phosphate + H(+)</text>
        <dbReference type="Rhea" id="RHEA:13065"/>
        <dbReference type="ChEBI" id="CHEBI:15377"/>
        <dbReference type="ChEBI" id="CHEBI:15378"/>
        <dbReference type="ChEBI" id="CHEBI:30616"/>
        <dbReference type="ChEBI" id="CHEBI:43474"/>
        <dbReference type="ChEBI" id="CHEBI:456216"/>
        <dbReference type="EC" id="3.6.4.13"/>
    </reaction>
</comment>
<dbReference type="GO" id="GO:0042078">
    <property type="term" value="P:germ-line stem cell division"/>
    <property type="evidence" value="ECO:0007669"/>
    <property type="project" value="TreeGrafter"/>
</dbReference>
<evidence type="ECO:0000256" key="6">
    <source>
        <dbReference type="ARBA" id="ARBA00022840"/>
    </source>
</evidence>
<keyword evidence="2" id="KW-0677">Repeat</keyword>
<sequence length="433" mass="48924">MAIIEQKINAYTANNRKLKPLTDYAVGVYCFVRHEDCYRRCKIMQVPETEPSVTIFLLDFGGTIECERESLFMIPSHLVRDLPFAAIEASFAYILPPDGSSWTEDAGYAVFDDVLEKYNENPSGMIAHVWGTGGASRAELPVEGCNRYELLLSNPDEPDPHSIVSELVQLKLAMFDGGRYECDREAESDDDTMDESFVQVNFTYDEMREILSNLTSAPVKSSTSSIVEVPASEQNSGRSESRPVAISKNNTNTTVSTVEPKTKEIVGPLVSRQRSPHTLWRQDASFITLFVSAPDVAKYDLFVDKNSVRLQFERNDLSYRLSFRLFGPIVPEATEHEIRGLSIMIRLAKVPGTDWWWPHLTNHTDKLPWLKLASASHSDDADSSDETVKVNQWDKLLPCRLDGDYSTSSTETEEDDLEQLQSATEDEIFYRTK</sequence>
<evidence type="ECO:0000256" key="5">
    <source>
        <dbReference type="ARBA" id="ARBA00022806"/>
    </source>
</evidence>
<dbReference type="SMART" id="SM00333">
    <property type="entry name" value="TUDOR"/>
    <property type="match status" value="1"/>
</dbReference>
<keyword evidence="3" id="KW-0547">Nucleotide-binding</keyword>
<organism evidence="11">
    <name type="scientific">Anopheles sinensis</name>
    <name type="common">Mosquito</name>
    <dbReference type="NCBI Taxonomy" id="74873"/>
    <lineage>
        <taxon>Eukaryota</taxon>
        <taxon>Metazoa</taxon>
        <taxon>Ecdysozoa</taxon>
        <taxon>Arthropoda</taxon>
        <taxon>Hexapoda</taxon>
        <taxon>Insecta</taxon>
        <taxon>Pterygota</taxon>
        <taxon>Neoptera</taxon>
        <taxon>Endopterygota</taxon>
        <taxon>Diptera</taxon>
        <taxon>Nematocera</taxon>
        <taxon>Culicoidea</taxon>
        <taxon>Culicidae</taxon>
        <taxon>Anophelinae</taxon>
        <taxon>Anopheles</taxon>
    </lineage>
</organism>
<dbReference type="PROSITE" id="PS51203">
    <property type="entry name" value="CS"/>
    <property type="match status" value="1"/>
</dbReference>
<evidence type="ECO:0000259" key="9">
    <source>
        <dbReference type="PROSITE" id="PS50304"/>
    </source>
</evidence>
<evidence type="ECO:0000256" key="7">
    <source>
        <dbReference type="ARBA" id="ARBA00047984"/>
    </source>
</evidence>
<keyword evidence="6" id="KW-0067">ATP-binding</keyword>
<feature type="region of interest" description="Disordered" evidence="8">
    <location>
        <begin position="222"/>
        <end position="244"/>
    </location>
</feature>
<dbReference type="Proteomes" id="UP000030765">
    <property type="component" value="Unassembled WGS sequence"/>
</dbReference>
<evidence type="ECO:0000256" key="4">
    <source>
        <dbReference type="ARBA" id="ARBA00022801"/>
    </source>
</evidence>
<protein>
    <recommendedName>
        <fullName evidence="1">RNA helicase</fullName>
        <ecNumber evidence="1">3.6.4.13</ecNumber>
    </recommendedName>
</protein>
<evidence type="ECO:0000259" key="10">
    <source>
        <dbReference type="PROSITE" id="PS51203"/>
    </source>
</evidence>
<dbReference type="InterPro" id="IPR008978">
    <property type="entry name" value="HSP20-like_chaperone"/>
</dbReference>
<dbReference type="Pfam" id="PF00567">
    <property type="entry name" value="TUDOR"/>
    <property type="match status" value="1"/>
</dbReference>
<evidence type="ECO:0000313" key="11">
    <source>
        <dbReference type="EMBL" id="KFB42590.1"/>
    </source>
</evidence>
<evidence type="ECO:0000313" key="13">
    <source>
        <dbReference type="Proteomes" id="UP000030765"/>
    </source>
</evidence>
<dbReference type="GO" id="GO:0003724">
    <property type="term" value="F:RNA helicase activity"/>
    <property type="evidence" value="ECO:0007669"/>
    <property type="project" value="UniProtKB-EC"/>
</dbReference>
<dbReference type="VEuPathDB" id="VectorBase:ASIS001118"/>
<evidence type="ECO:0000256" key="2">
    <source>
        <dbReference type="ARBA" id="ARBA00022737"/>
    </source>
</evidence>
<dbReference type="GO" id="GO:0016787">
    <property type="term" value="F:hydrolase activity"/>
    <property type="evidence" value="ECO:0007669"/>
    <property type="project" value="UniProtKB-KW"/>
</dbReference>
<evidence type="ECO:0000256" key="3">
    <source>
        <dbReference type="ARBA" id="ARBA00022741"/>
    </source>
</evidence>
<proteinExistence type="predicted"/>
<feature type="domain" description="Tudor" evidence="9">
    <location>
        <begin position="23"/>
        <end position="81"/>
    </location>
</feature>
<dbReference type="PANTHER" id="PTHR22655:SF2">
    <property type="entry name" value="ATP-DEPENDENT RNA HELICASE TDRD12-RELATED"/>
    <property type="match status" value="1"/>
</dbReference>
<evidence type="ECO:0000256" key="1">
    <source>
        <dbReference type="ARBA" id="ARBA00012552"/>
    </source>
</evidence>
<dbReference type="GO" id="GO:0005524">
    <property type="term" value="F:ATP binding"/>
    <property type="evidence" value="ECO:0007669"/>
    <property type="project" value="UniProtKB-KW"/>
</dbReference>
<keyword evidence="13" id="KW-1185">Reference proteome</keyword>
<feature type="region of interest" description="Disordered" evidence="8">
    <location>
        <begin position="404"/>
        <end position="433"/>
    </location>
</feature>
<reference evidence="11 13" key="1">
    <citation type="journal article" date="2014" name="BMC Genomics">
        <title>Genome sequence of Anopheles sinensis provides insight into genetics basis of mosquito competence for malaria parasites.</title>
        <authorList>
            <person name="Zhou D."/>
            <person name="Zhang D."/>
            <person name="Ding G."/>
            <person name="Shi L."/>
            <person name="Hou Q."/>
            <person name="Ye Y."/>
            <person name="Xu Y."/>
            <person name="Zhou H."/>
            <person name="Xiong C."/>
            <person name="Li S."/>
            <person name="Yu J."/>
            <person name="Hong S."/>
            <person name="Yu X."/>
            <person name="Zou P."/>
            <person name="Chen C."/>
            <person name="Chang X."/>
            <person name="Wang W."/>
            <person name="Lv Y."/>
            <person name="Sun Y."/>
            <person name="Ma L."/>
            <person name="Shen B."/>
            <person name="Zhu C."/>
        </authorList>
    </citation>
    <scope>NUCLEOTIDE SEQUENCE [LARGE SCALE GENOMIC DNA]</scope>
</reference>
<evidence type="ECO:0000256" key="8">
    <source>
        <dbReference type="SAM" id="MobiDB-lite"/>
    </source>
</evidence>
<dbReference type="EC" id="3.6.4.13" evidence="1"/>
<dbReference type="Gene3D" id="2.30.30.140">
    <property type="match status" value="1"/>
</dbReference>
<feature type="domain" description="CS" evidence="10">
    <location>
        <begin position="273"/>
        <end position="361"/>
    </location>
</feature>
<dbReference type="PANTHER" id="PTHR22655">
    <property type="entry name" value="ATP-DEPENDENT RNA HELICASE TDRD12-RELATED"/>
    <property type="match status" value="1"/>
</dbReference>
<dbReference type="VEuPathDB" id="VectorBase:ASIC010321"/>
<accession>A0A084VX96</accession>
<evidence type="ECO:0000313" key="12">
    <source>
        <dbReference type="EnsemblMetazoa" id="ASIC010321-PA"/>
    </source>
</evidence>
<keyword evidence="5" id="KW-0347">Helicase</keyword>
<gene>
    <name evidence="11" type="ORF">ZHAS_00010321</name>
</gene>
<dbReference type="AlphaFoldDB" id="A0A084VX96"/>
<dbReference type="EnsemblMetazoa" id="ASIC010321-RA">
    <property type="protein sequence ID" value="ASIC010321-PA"/>
    <property type="gene ID" value="ASIC010321"/>
</dbReference>
<dbReference type="Gene3D" id="2.60.40.790">
    <property type="match status" value="1"/>
</dbReference>
<keyword evidence="4" id="KW-0378">Hydrolase</keyword>
<dbReference type="PROSITE" id="PS50304">
    <property type="entry name" value="TUDOR"/>
    <property type="match status" value="1"/>
</dbReference>
<dbReference type="OrthoDB" id="249932at2759"/>